<sequence length="135" mass="14700">MEQRPELTVEPVRPWARAQVMLPVFVPFSLIGGLLPSFSLAANLYVLALGGGMMLAGMSSRLPRRAAPSGLLPGVAWWLVPVAVFVVVEVITFAMGSTHDYPTLSLLADPLLDGYLVRSLAYFGWLAGFWGLVRR</sequence>
<dbReference type="AlphaFoldDB" id="A0A8J3JSC1"/>
<dbReference type="EMBL" id="BONF01000052">
    <property type="protein sequence ID" value="GIF85778.1"/>
    <property type="molecule type" value="Genomic_DNA"/>
</dbReference>
<accession>A0A8J3JSC1</accession>
<feature type="transmembrane region" description="Helical" evidence="1">
    <location>
        <begin position="115"/>
        <end position="133"/>
    </location>
</feature>
<feature type="transmembrane region" description="Helical" evidence="1">
    <location>
        <begin position="75"/>
        <end position="95"/>
    </location>
</feature>
<dbReference type="Proteomes" id="UP000601223">
    <property type="component" value="Unassembled WGS sequence"/>
</dbReference>
<name>A0A8J3JSC1_9ACTN</name>
<protein>
    <submittedName>
        <fullName evidence="2">Uncharacterized protein</fullName>
    </submittedName>
</protein>
<keyword evidence="1" id="KW-0472">Membrane</keyword>
<reference evidence="2 3" key="1">
    <citation type="submission" date="2021-01" db="EMBL/GenBank/DDBJ databases">
        <title>Whole genome shotgun sequence of Catellatospora bangladeshensis NBRC 107357.</title>
        <authorList>
            <person name="Komaki H."/>
            <person name="Tamura T."/>
        </authorList>
    </citation>
    <scope>NUCLEOTIDE SEQUENCE [LARGE SCALE GENOMIC DNA]</scope>
    <source>
        <strain evidence="2 3">NBRC 107357</strain>
    </source>
</reference>
<comment type="caution">
    <text evidence="2">The sequence shown here is derived from an EMBL/GenBank/DDBJ whole genome shotgun (WGS) entry which is preliminary data.</text>
</comment>
<evidence type="ECO:0000313" key="2">
    <source>
        <dbReference type="EMBL" id="GIF85778.1"/>
    </source>
</evidence>
<keyword evidence="1" id="KW-1133">Transmembrane helix</keyword>
<evidence type="ECO:0000256" key="1">
    <source>
        <dbReference type="SAM" id="Phobius"/>
    </source>
</evidence>
<keyword evidence="1" id="KW-0812">Transmembrane</keyword>
<organism evidence="2 3">
    <name type="scientific">Catellatospora bangladeshensis</name>
    <dbReference type="NCBI Taxonomy" id="310355"/>
    <lineage>
        <taxon>Bacteria</taxon>
        <taxon>Bacillati</taxon>
        <taxon>Actinomycetota</taxon>
        <taxon>Actinomycetes</taxon>
        <taxon>Micromonosporales</taxon>
        <taxon>Micromonosporaceae</taxon>
        <taxon>Catellatospora</taxon>
    </lineage>
</organism>
<gene>
    <name evidence="2" type="ORF">Cba03nite_71270</name>
</gene>
<proteinExistence type="predicted"/>
<dbReference type="RefSeq" id="WP_203756155.1">
    <property type="nucleotide sequence ID" value="NZ_BONF01000052.1"/>
</dbReference>
<evidence type="ECO:0000313" key="3">
    <source>
        <dbReference type="Proteomes" id="UP000601223"/>
    </source>
</evidence>
<keyword evidence="3" id="KW-1185">Reference proteome</keyword>